<dbReference type="PANTHER" id="PTHR47510:SF3">
    <property type="entry name" value="ENDO_EXONUCLEASE_PHOSPHATASE DOMAIN-CONTAINING PROTEIN"/>
    <property type="match status" value="1"/>
</dbReference>
<dbReference type="OrthoDB" id="8063529at2759"/>
<keyword evidence="3" id="KW-1185">Reference proteome</keyword>
<feature type="domain" description="Endonuclease/exonuclease/phosphatase" evidence="1">
    <location>
        <begin position="9"/>
        <end position="222"/>
    </location>
</feature>
<accession>A0A3N4HDQ5</accession>
<evidence type="ECO:0000313" key="3">
    <source>
        <dbReference type="Proteomes" id="UP000275078"/>
    </source>
</evidence>
<protein>
    <submittedName>
        <fullName evidence="2">DNase I-like protein</fullName>
    </submittedName>
</protein>
<evidence type="ECO:0000259" key="1">
    <source>
        <dbReference type="Pfam" id="PF03372"/>
    </source>
</evidence>
<dbReference type="InterPro" id="IPR036691">
    <property type="entry name" value="Endo/exonu/phosph_ase_sf"/>
</dbReference>
<dbReference type="GO" id="GO:0003824">
    <property type="term" value="F:catalytic activity"/>
    <property type="evidence" value="ECO:0007669"/>
    <property type="project" value="InterPro"/>
</dbReference>
<organism evidence="2 3">
    <name type="scientific">Ascobolus immersus RN42</name>
    <dbReference type="NCBI Taxonomy" id="1160509"/>
    <lineage>
        <taxon>Eukaryota</taxon>
        <taxon>Fungi</taxon>
        <taxon>Dikarya</taxon>
        <taxon>Ascomycota</taxon>
        <taxon>Pezizomycotina</taxon>
        <taxon>Pezizomycetes</taxon>
        <taxon>Pezizales</taxon>
        <taxon>Ascobolaceae</taxon>
        <taxon>Ascobolus</taxon>
    </lineage>
</organism>
<reference evidence="2 3" key="1">
    <citation type="journal article" date="2018" name="Nat. Ecol. Evol.">
        <title>Pezizomycetes genomes reveal the molecular basis of ectomycorrhizal truffle lifestyle.</title>
        <authorList>
            <person name="Murat C."/>
            <person name="Payen T."/>
            <person name="Noel B."/>
            <person name="Kuo A."/>
            <person name="Morin E."/>
            <person name="Chen J."/>
            <person name="Kohler A."/>
            <person name="Krizsan K."/>
            <person name="Balestrini R."/>
            <person name="Da Silva C."/>
            <person name="Montanini B."/>
            <person name="Hainaut M."/>
            <person name="Levati E."/>
            <person name="Barry K.W."/>
            <person name="Belfiori B."/>
            <person name="Cichocki N."/>
            <person name="Clum A."/>
            <person name="Dockter R.B."/>
            <person name="Fauchery L."/>
            <person name="Guy J."/>
            <person name="Iotti M."/>
            <person name="Le Tacon F."/>
            <person name="Lindquist E.A."/>
            <person name="Lipzen A."/>
            <person name="Malagnac F."/>
            <person name="Mello A."/>
            <person name="Molinier V."/>
            <person name="Miyauchi S."/>
            <person name="Poulain J."/>
            <person name="Riccioni C."/>
            <person name="Rubini A."/>
            <person name="Sitrit Y."/>
            <person name="Splivallo R."/>
            <person name="Traeger S."/>
            <person name="Wang M."/>
            <person name="Zifcakova L."/>
            <person name="Wipf D."/>
            <person name="Zambonelli A."/>
            <person name="Paolocci F."/>
            <person name="Nowrousian M."/>
            <person name="Ottonello S."/>
            <person name="Baldrian P."/>
            <person name="Spatafora J.W."/>
            <person name="Henrissat B."/>
            <person name="Nagy L.G."/>
            <person name="Aury J.M."/>
            <person name="Wincker P."/>
            <person name="Grigoriev I.V."/>
            <person name="Bonfante P."/>
            <person name="Martin F.M."/>
        </authorList>
    </citation>
    <scope>NUCLEOTIDE SEQUENCE [LARGE SCALE GENOMIC DNA]</scope>
    <source>
        <strain evidence="2 3">RN42</strain>
    </source>
</reference>
<gene>
    <name evidence="2" type="ORF">BJ508DRAFT_336992</name>
</gene>
<proteinExistence type="predicted"/>
<dbReference type="Proteomes" id="UP000275078">
    <property type="component" value="Unassembled WGS sequence"/>
</dbReference>
<feature type="non-terminal residue" evidence="2">
    <location>
        <position position="499"/>
    </location>
</feature>
<dbReference type="STRING" id="1160509.A0A3N4HDQ5"/>
<dbReference type="PANTHER" id="PTHR47510">
    <property type="entry name" value="REVERSE TRANSCRIPTASE DOMAIN-CONTAINING PROTEIN"/>
    <property type="match status" value="1"/>
</dbReference>
<dbReference type="Pfam" id="PF03372">
    <property type="entry name" value="Exo_endo_phos"/>
    <property type="match status" value="1"/>
</dbReference>
<evidence type="ECO:0000313" key="2">
    <source>
        <dbReference type="EMBL" id="RPA70621.1"/>
    </source>
</evidence>
<name>A0A3N4HDQ5_ASCIM</name>
<dbReference type="EMBL" id="ML120194">
    <property type="protein sequence ID" value="RPA70621.1"/>
    <property type="molecule type" value="Genomic_DNA"/>
</dbReference>
<sequence>MTALSIFAWNIHGLRDSYHDPYLTDSFAAYDILFLSETWVRATFHAAHTPPGFTVLSSNYPDQEVGPTRGGIALYYRSTLPVTTLFHAASTWKSTIWIRLHDAIFGFAYLPPTNSNFIPHWELEPLEHFLTQAEHYQNLYPGHSICLLGDLNARRNLPPDTRWNSRGHILDNTEDWIIHASDYTHVTNQLDRSCVDYILLSPEASRRSLSCTTLPFIDLSDHAPILLTLSTTPDPPPAPPLPLPHIRPPPIPHPTPLDIQERSLTATIPPAPSPPSSFTYRPDTTKLHQLRLQYQLALAAHRRRPNDHTQALFKHARNAVKGERKKLKHARKAALDRYWDSLSPKEWTAQVKPILRGPQATAIDASGPALAAHYQSLLNANADDIPPYTGTAPHHHLFDTPFTLPELQTALSKLNNSTTGEDRVSTHQIRQIPPEDLLHHLNETIRTGEVPTTWRRSILVAIPKTSDTSLPENTRGIALQSVYRKLFTTLLLTRLQDYL</sequence>
<dbReference type="InterPro" id="IPR005135">
    <property type="entry name" value="Endo/exonuclease/phosphatase"/>
</dbReference>
<dbReference type="Gene3D" id="3.60.10.10">
    <property type="entry name" value="Endonuclease/exonuclease/phosphatase"/>
    <property type="match status" value="1"/>
</dbReference>
<dbReference type="SUPFAM" id="SSF56219">
    <property type="entry name" value="DNase I-like"/>
    <property type="match status" value="1"/>
</dbReference>
<dbReference type="AlphaFoldDB" id="A0A3N4HDQ5"/>